<comment type="similarity">
    <text evidence="5">Belongs to the UPF0344 family.</text>
</comment>
<accession>A0A317KXC5</accession>
<dbReference type="EMBL" id="QGTD01000013">
    <property type="protein sequence ID" value="PWU67754.1"/>
    <property type="molecule type" value="Genomic_DNA"/>
</dbReference>
<keyword evidence="2 5" id="KW-0812">Transmembrane</keyword>
<evidence type="ECO:0000256" key="2">
    <source>
        <dbReference type="ARBA" id="ARBA00022692"/>
    </source>
</evidence>
<feature type="transmembrane region" description="Helical" evidence="5">
    <location>
        <begin position="44"/>
        <end position="64"/>
    </location>
</feature>
<proteinExistence type="inferred from homology"/>
<evidence type="ECO:0000256" key="1">
    <source>
        <dbReference type="ARBA" id="ARBA00022475"/>
    </source>
</evidence>
<dbReference type="InterPro" id="IPR010899">
    <property type="entry name" value="UPF0344"/>
</dbReference>
<keyword evidence="4 5" id="KW-0472">Membrane</keyword>
<gene>
    <name evidence="6" type="ORF">DLJ74_14975</name>
</gene>
<sequence>MTHLHITAWVLALILLVISYSMYKKGNNKVGKIIHMIVRLDYLLILYSGGSLFADYATAGLPEFPLLGELIVKLIAGLWVISSIEMILVKASKQKPAKSFWIQFVIAFIIVLVLGFFRLPNGFYFG</sequence>
<protein>
    <recommendedName>
        <fullName evidence="5">UPF0344 protein DLJ74_14975</fullName>
    </recommendedName>
</protein>
<name>A0A317KXC5_9BACI</name>
<evidence type="ECO:0000313" key="7">
    <source>
        <dbReference type="Proteomes" id="UP000245624"/>
    </source>
</evidence>
<comment type="subcellular location">
    <subcellularLocation>
        <location evidence="5">Cell membrane</location>
        <topology evidence="5">Multi-pass membrane protein</topology>
    </subcellularLocation>
</comment>
<dbReference type="GO" id="GO:0005886">
    <property type="term" value="C:plasma membrane"/>
    <property type="evidence" value="ECO:0007669"/>
    <property type="project" value="UniProtKB-SubCell"/>
</dbReference>
<evidence type="ECO:0000313" key="6">
    <source>
        <dbReference type="EMBL" id="PWU67754.1"/>
    </source>
</evidence>
<dbReference type="HAMAP" id="MF_01536">
    <property type="entry name" value="UPF0344"/>
    <property type="match status" value="1"/>
</dbReference>
<keyword evidence="3 5" id="KW-1133">Transmembrane helix</keyword>
<dbReference type="Pfam" id="PF07457">
    <property type="entry name" value="DUF1516"/>
    <property type="match status" value="1"/>
</dbReference>
<evidence type="ECO:0000256" key="4">
    <source>
        <dbReference type="ARBA" id="ARBA00023136"/>
    </source>
</evidence>
<dbReference type="AlphaFoldDB" id="A0A317KXC5"/>
<dbReference type="RefSeq" id="WP_054860540.1">
    <property type="nucleotide sequence ID" value="NZ_QGTD01000013.1"/>
</dbReference>
<feature type="transmembrane region" description="Helical" evidence="5">
    <location>
        <begin position="100"/>
        <end position="119"/>
    </location>
</feature>
<comment type="caution">
    <text evidence="6">The sequence shown here is derived from an EMBL/GenBank/DDBJ whole genome shotgun (WGS) entry which is preliminary data.</text>
</comment>
<keyword evidence="7" id="KW-1185">Reference proteome</keyword>
<reference evidence="6 7" key="1">
    <citation type="submission" date="2018-05" db="EMBL/GenBank/DDBJ databases">
        <title>Genomic analysis of Gracilibacillus dipsosauri DD1 reveals novel features of a salt-tolerant amylase.</title>
        <authorList>
            <person name="Deutch C.E."/>
            <person name="Yang S."/>
        </authorList>
    </citation>
    <scope>NUCLEOTIDE SEQUENCE [LARGE SCALE GENOMIC DNA]</scope>
    <source>
        <strain evidence="6 7">DD1</strain>
    </source>
</reference>
<dbReference type="Proteomes" id="UP000245624">
    <property type="component" value="Unassembled WGS sequence"/>
</dbReference>
<evidence type="ECO:0000256" key="3">
    <source>
        <dbReference type="ARBA" id="ARBA00022989"/>
    </source>
</evidence>
<evidence type="ECO:0000256" key="5">
    <source>
        <dbReference type="HAMAP-Rule" id="MF_01536"/>
    </source>
</evidence>
<feature type="transmembrane region" description="Helical" evidence="5">
    <location>
        <begin position="6"/>
        <end position="23"/>
    </location>
</feature>
<dbReference type="OrthoDB" id="2365314at2"/>
<organism evidence="6 7">
    <name type="scientific">Gracilibacillus dipsosauri</name>
    <dbReference type="NCBI Taxonomy" id="178340"/>
    <lineage>
        <taxon>Bacteria</taxon>
        <taxon>Bacillati</taxon>
        <taxon>Bacillota</taxon>
        <taxon>Bacilli</taxon>
        <taxon>Bacillales</taxon>
        <taxon>Bacillaceae</taxon>
        <taxon>Gracilibacillus</taxon>
    </lineage>
</organism>
<feature type="transmembrane region" description="Helical" evidence="5">
    <location>
        <begin position="70"/>
        <end position="88"/>
    </location>
</feature>
<keyword evidence="1 5" id="KW-1003">Cell membrane</keyword>